<evidence type="ECO:0000256" key="1">
    <source>
        <dbReference type="PROSITE-ProRule" id="PRU00339"/>
    </source>
</evidence>
<gene>
    <name evidence="5" type="ORF">H2O64_22515</name>
</gene>
<evidence type="ECO:0000313" key="6">
    <source>
        <dbReference type="Proteomes" id="UP000619238"/>
    </source>
</evidence>
<feature type="repeat" description="TPR" evidence="1">
    <location>
        <begin position="274"/>
        <end position="307"/>
    </location>
</feature>
<dbReference type="SUPFAM" id="SSF48452">
    <property type="entry name" value="TPR-like"/>
    <property type="match status" value="2"/>
</dbReference>
<sequence>MPALLSLLMICFAVHFTTAQTLQNDSILGAQLLKKADSLAEKNNYTAATKTALQAAAIFQKVNDWNQWYEAYKAIFYNGYDSRDHETSIDLIQKGIEKLPETEILAHGKTYYLLGILTIATGNIPDALLHYEQSIAYLEKANDIEWLGIVIGNISQVYTREGDYSKAQDYLKIAITHSESAKDSLAIWKNTKALGSAYFYAGDLNNAKKTYTKAQQLKDLKDGTFELYEAEIQFELENYELALKSVNKALKSANTCETDTNEQPYLYRCKEVFANASIFLGEIYLKLGQAEKALRQFQKSIPYIEASNNKRAIGKLHIQIGDAQKMLKQYDNALRTYQKTLHTFIPDFTDTNPHKNPAKNLWTLEIWLMEIFKNKGDCFYAKYEESNNEKWLYLAEENYELAANFTENVRLNFTETDSKLTLGFYTNSFYEELIKTKLTLFELTKEKQYQAQAFLIAQRANAFVLRGLLNEKQALKAAGIPKNIIALFEKYVKEINTLKKKIQDSLAPDSLQNSLITAKETFQNLKKEISKKNPKFDVLRNDLKGVTVEELQTKIASNTLFIKYFLGKETLYIFSISQEDFQLNAVSLPKDFQNLVFDYRQSVSNISFINTSPDIAEKQYLQTAHSLYNILLSKPLLHHDANAVITELTIIPDGILNTIPFQVLLRKKSDSWTNIDNTVIKDYAIGHHYFCKMVLNATEKQNVKDNFISFGLELDQQTLSDAQTDTENSINNTLASNSLRSNIGSKLTFSDDEALKLAKLMNGKSWINEKATKSNFIKNATNATGIHLATHALLNTKNPNVSALVFTKTNDTLSNLLRLDEIYNHNFNSNMITLSACNTGFGKHQKGEGLQSLARAFNFSKIPSVTATLWSIPDASSAKIMELYYSYLKEGHSKSIALQKAQLEYVENDDISSPASRLPFYWSAWTHIGTNDAIEFKQQNNHAYLLFFFLSHIIFIDWIFWFRNYTKAS</sequence>
<keyword evidence="6" id="KW-1185">Reference proteome</keyword>
<comment type="caution">
    <text evidence="5">The sequence shown here is derived from an EMBL/GenBank/DDBJ whole genome shotgun (WGS) entry which is preliminary data.</text>
</comment>
<dbReference type="PANTHER" id="PTHR10098">
    <property type="entry name" value="RAPSYN-RELATED"/>
    <property type="match status" value="1"/>
</dbReference>
<dbReference type="Pfam" id="PF12770">
    <property type="entry name" value="CHAT"/>
    <property type="match status" value="1"/>
</dbReference>
<dbReference type="InterPro" id="IPR011990">
    <property type="entry name" value="TPR-like_helical_dom_sf"/>
</dbReference>
<evidence type="ECO:0000259" key="4">
    <source>
        <dbReference type="Pfam" id="PF12770"/>
    </source>
</evidence>
<feature type="domain" description="CHAT" evidence="4">
    <location>
        <begin position="623"/>
        <end position="929"/>
    </location>
</feature>
<feature type="chain" id="PRO_5045874849" evidence="3">
    <location>
        <begin position="20"/>
        <end position="969"/>
    </location>
</feature>
<dbReference type="PROSITE" id="PS50005">
    <property type="entry name" value="TPR"/>
    <property type="match status" value="1"/>
</dbReference>
<dbReference type="RefSeq" id="WP_187564500.1">
    <property type="nucleotide sequence ID" value="NZ_JACGWS010000020.1"/>
</dbReference>
<name>A0ABR7QGH1_9FLAO</name>
<evidence type="ECO:0000256" key="3">
    <source>
        <dbReference type="SAM" id="SignalP"/>
    </source>
</evidence>
<keyword evidence="2" id="KW-0812">Transmembrane</keyword>
<keyword evidence="2" id="KW-1133">Transmembrane helix</keyword>
<dbReference type="InterPro" id="IPR024983">
    <property type="entry name" value="CHAT_dom"/>
</dbReference>
<dbReference type="EMBL" id="JACGWS010000020">
    <property type="protein sequence ID" value="MBC8757461.1"/>
    <property type="molecule type" value="Genomic_DNA"/>
</dbReference>
<reference evidence="5 6" key="1">
    <citation type="submission" date="2020-07" db="EMBL/GenBank/DDBJ databases">
        <title>Description of Kordia aestuariivivens sp. nov., isolated from a tidal flat.</title>
        <authorList>
            <person name="Park S."/>
            <person name="Yoon J.-H."/>
        </authorList>
    </citation>
    <scope>NUCLEOTIDE SEQUENCE [LARGE SCALE GENOMIC DNA]</scope>
    <source>
        <strain evidence="5 6">YSTF-M3</strain>
    </source>
</reference>
<keyword evidence="1" id="KW-0802">TPR repeat</keyword>
<dbReference type="Proteomes" id="UP000619238">
    <property type="component" value="Unassembled WGS sequence"/>
</dbReference>
<dbReference type="SMART" id="SM00028">
    <property type="entry name" value="TPR"/>
    <property type="match status" value="6"/>
</dbReference>
<accession>A0ABR7QGH1</accession>
<dbReference type="PANTHER" id="PTHR10098:SF108">
    <property type="entry name" value="TETRATRICOPEPTIDE REPEAT PROTEIN 28"/>
    <property type="match status" value="1"/>
</dbReference>
<dbReference type="InterPro" id="IPR019734">
    <property type="entry name" value="TPR_rpt"/>
</dbReference>
<evidence type="ECO:0000313" key="5">
    <source>
        <dbReference type="EMBL" id="MBC8757461.1"/>
    </source>
</evidence>
<evidence type="ECO:0000256" key="2">
    <source>
        <dbReference type="SAM" id="Phobius"/>
    </source>
</evidence>
<dbReference type="Pfam" id="PF13181">
    <property type="entry name" value="TPR_8"/>
    <property type="match status" value="1"/>
</dbReference>
<feature type="signal peptide" evidence="3">
    <location>
        <begin position="1"/>
        <end position="19"/>
    </location>
</feature>
<protein>
    <submittedName>
        <fullName evidence="5">CHAT domain-containing protein</fullName>
    </submittedName>
</protein>
<proteinExistence type="predicted"/>
<feature type="transmembrane region" description="Helical" evidence="2">
    <location>
        <begin position="943"/>
        <end position="962"/>
    </location>
</feature>
<keyword evidence="3" id="KW-0732">Signal</keyword>
<keyword evidence="2" id="KW-0472">Membrane</keyword>
<dbReference type="Gene3D" id="1.25.40.10">
    <property type="entry name" value="Tetratricopeptide repeat domain"/>
    <property type="match status" value="2"/>
</dbReference>
<organism evidence="5 6">
    <name type="scientific">Kordia aestuariivivens</name>
    <dbReference type="NCBI Taxonomy" id="2759037"/>
    <lineage>
        <taxon>Bacteria</taxon>
        <taxon>Pseudomonadati</taxon>
        <taxon>Bacteroidota</taxon>
        <taxon>Flavobacteriia</taxon>
        <taxon>Flavobacteriales</taxon>
        <taxon>Flavobacteriaceae</taxon>
        <taxon>Kordia</taxon>
    </lineage>
</organism>